<proteinExistence type="predicted"/>
<name>A0A812QJ82_SYMPI</name>
<dbReference type="GO" id="GO:0005759">
    <property type="term" value="C:mitochondrial matrix"/>
    <property type="evidence" value="ECO:0007669"/>
    <property type="project" value="TreeGrafter"/>
</dbReference>
<gene>
    <name evidence="5" type="primary">PRIMPOL</name>
    <name evidence="5" type="ORF">SPIL2461_LOCUS9353</name>
</gene>
<comment type="caution">
    <text evidence="5">The sequence shown here is derived from an EMBL/GenBank/DDBJ whole genome shotgun (WGS) entry which is preliminary data.</text>
</comment>
<reference evidence="5" key="1">
    <citation type="submission" date="2021-02" db="EMBL/GenBank/DDBJ databases">
        <authorList>
            <person name="Dougan E. K."/>
            <person name="Rhodes N."/>
            <person name="Thang M."/>
            <person name="Chan C."/>
        </authorList>
    </citation>
    <scope>NUCLEOTIDE SEQUENCE</scope>
</reference>
<evidence type="ECO:0000256" key="2">
    <source>
        <dbReference type="ARBA" id="ARBA00044677"/>
    </source>
</evidence>
<dbReference type="GO" id="GO:0031297">
    <property type="term" value="P:replication fork processing"/>
    <property type="evidence" value="ECO:0007669"/>
    <property type="project" value="TreeGrafter"/>
</dbReference>
<dbReference type="EC" id="2.7.7.102" evidence="3"/>
<evidence type="ECO:0000256" key="4">
    <source>
        <dbReference type="ARBA" id="ARBA00047303"/>
    </source>
</evidence>
<dbReference type="OrthoDB" id="5988181at2759"/>
<dbReference type="PANTHER" id="PTHR31399">
    <property type="entry name" value="DNA-DIRECTED PRIMASE / POLYMERASE PROTEIN"/>
    <property type="match status" value="1"/>
</dbReference>
<comment type="catalytic activity">
    <reaction evidence="4">
        <text>DNA(n) + a 2'-deoxyribonucleoside 5'-triphosphate = DNA(n+1) + diphosphate</text>
        <dbReference type="Rhea" id="RHEA:22508"/>
        <dbReference type="Rhea" id="RHEA-COMP:17339"/>
        <dbReference type="Rhea" id="RHEA-COMP:17340"/>
        <dbReference type="ChEBI" id="CHEBI:33019"/>
        <dbReference type="ChEBI" id="CHEBI:61560"/>
        <dbReference type="ChEBI" id="CHEBI:173112"/>
        <dbReference type="EC" id="2.7.7.7"/>
    </reaction>
    <physiologicalReaction direction="left-to-right" evidence="4">
        <dbReference type="Rhea" id="RHEA:22509"/>
    </physiologicalReaction>
</comment>
<keyword evidence="6" id="KW-1185">Reference proteome</keyword>
<feature type="non-terminal residue" evidence="5">
    <location>
        <position position="328"/>
    </location>
</feature>
<comment type="catalytic activity">
    <reaction evidence="2">
        <text>ssDNA + n NTP = ssDNA/pppN(pN)n-1 hybrid + (n-1) diphosphate.</text>
        <dbReference type="EC" id="2.7.7.102"/>
    </reaction>
</comment>
<sequence length="328" mass="37069">VAMAAFESTLAAFCQEVLGMKLDFNSILVLESSTAQKFSKHVVVHGLLQEDGSKVPLAFANNAQAGLLVSELMNYARAHREGSSSKHLFVESPKAETTDRRETAVIDESVYSRNRSFRLLFQSKFGKSRRLDLDKVSAARFFDRLPHPSRALLETMVTFVPPKTEIFRHALIPEGFGHMDTQAKRVHRGGSVVVRGSDGKVSLALQDPLLNHLVREWDRVRATQEKASFPPTGVQSCVEMDARFMTVTLVNNRFCYCKGSSHVSNHVYMVVDTERRLFYQKCFDPDCRGFQSPELPIPAWILDNAQEEEDLANLLNSAEWERFEKQAE</sequence>
<evidence type="ECO:0000256" key="3">
    <source>
        <dbReference type="ARBA" id="ARBA00044768"/>
    </source>
</evidence>
<dbReference type="Pfam" id="PF03121">
    <property type="entry name" value="Herpes_UL52"/>
    <property type="match status" value="1"/>
</dbReference>
<dbReference type="GO" id="GO:0042276">
    <property type="term" value="P:error-prone translesion synthesis"/>
    <property type="evidence" value="ECO:0007669"/>
    <property type="project" value="InterPro"/>
</dbReference>
<dbReference type="EMBL" id="CAJNIZ010016237">
    <property type="protein sequence ID" value="CAE7383173.1"/>
    <property type="molecule type" value="Genomic_DNA"/>
</dbReference>
<organism evidence="5 6">
    <name type="scientific">Symbiodinium pilosum</name>
    <name type="common">Dinoflagellate</name>
    <dbReference type="NCBI Taxonomy" id="2952"/>
    <lineage>
        <taxon>Eukaryota</taxon>
        <taxon>Sar</taxon>
        <taxon>Alveolata</taxon>
        <taxon>Dinophyceae</taxon>
        <taxon>Suessiales</taxon>
        <taxon>Symbiodiniaceae</taxon>
        <taxon>Symbiodinium</taxon>
    </lineage>
</organism>
<evidence type="ECO:0000313" key="5">
    <source>
        <dbReference type="EMBL" id="CAE7383173.1"/>
    </source>
</evidence>
<dbReference type="AlphaFoldDB" id="A0A812QJ82"/>
<dbReference type="Proteomes" id="UP000649617">
    <property type="component" value="Unassembled WGS sequence"/>
</dbReference>
<accession>A0A812QJ82</accession>
<dbReference type="GO" id="GO:0009411">
    <property type="term" value="P:response to UV"/>
    <property type="evidence" value="ECO:0007669"/>
    <property type="project" value="TreeGrafter"/>
</dbReference>
<evidence type="ECO:0000256" key="1">
    <source>
        <dbReference type="ARBA" id="ARBA00026139"/>
    </source>
</evidence>
<dbReference type="GO" id="GO:0003682">
    <property type="term" value="F:chromatin binding"/>
    <property type="evidence" value="ECO:0007669"/>
    <property type="project" value="TreeGrafter"/>
</dbReference>
<dbReference type="GO" id="GO:0005634">
    <property type="term" value="C:nucleus"/>
    <property type="evidence" value="ECO:0007669"/>
    <property type="project" value="TreeGrafter"/>
</dbReference>
<dbReference type="PANTHER" id="PTHR31399:SF0">
    <property type="entry name" value="DNA-DIRECTED PRIMASE_POLYMERASE PROTEIN"/>
    <property type="match status" value="1"/>
</dbReference>
<dbReference type="GO" id="GO:0003887">
    <property type="term" value="F:DNA-directed DNA polymerase activity"/>
    <property type="evidence" value="ECO:0007669"/>
    <property type="project" value="UniProtKB-EC"/>
</dbReference>
<dbReference type="GO" id="GO:0006264">
    <property type="term" value="P:mitochondrial DNA replication"/>
    <property type="evidence" value="ECO:0007669"/>
    <property type="project" value="TreeGrafter"/>
</dbReference>
<feature type="non-terminal residue" evidence="5">
    <location>
        <position position="1"/>
    </location>
</feature>
<protein>
    <recommendedName>
        <fullName evidence="1">DNA-directed primase/polymerase protein</fullName>
        <ecNumber evidence="3">2.7.7.102</ecNumber>
    </recommendedName>
</protein>
<dbReference type="InterPro" id="IPR044917">
    <property type="entry name" value="PRIMPOL"/>
</dbReference>
<evidence type="ECO:0000313" key="6">
    <source>
        <dbReference type="Proteomes" id="UP000649617"/>
    </source>
</evidence>